<feature type="chain" id="PRO_5019145459" description="WG repeat-containing protein" evidence="2">
    <location>
        <begin position="22"/>
        <end position="381"/>
    </location>
</feature>
<comment type="caution">
    <text evidence="3">The sequence shown here is derived from an EMBL/GenBank/DDBJ whole genome shotgun (WGS) entry which is preliminary data.</text>
</comment>
<feature type="region of interest" description="Disordered" evidence="1">
    <location>
        <begin position="38"/>
        <end position="70"/>
    </location>
</feature>
<dbReference type="OrthoDB" id="792040at2"/>
<organism evidence="3 4">
    <name type="scientific">Mucilaginibacter limnophilus</name>
    <dbReference type="NCBI Taxonomy" id="1932778"/>
    <lineage>
        <taxon>Bacteria</taxon>
        <taxon>Pseudomonadati</taxon>
        <taxon>Bacteroidota</taxon>
        <taxon>Sphingobacteriia</taxon>
        <taxon>Sphingobacteriales</taxon>
        <taxon>Sphingobacteriaceae</taxon>
        <taxon>Mucilaginibacter</taxon>
    </lineage>
</organism>
<name>A0A437MI04_9SPHI</name>
<keyword evidence="2" id="KW-0732">Signal</keyword>
<dbReference type="EMBL" id="SACK01000012">
    <property type="protein sequence ID" value="RVT97271.1"/>
    <property type="molecule type" value="Genomic_DNA"/>
</dbReference>
<accession>A0A437MI04</accession>
<feature type="signal peptide" evidence="2">
    <location>
        <begin position="1"/>
        <end position="21"/>
    </location>
</feature>
<evidence type="ECO:0000313" key="3">
    <source>
        <dbReference type="EMBL" id="RVT97271.1"/>
    </source>
</evidence>
<dbReference type="AlphaFoldDB" id="A0A437MI04"/>
<sequence length="381" mass="41677">MKPITIISTALLLAVAGTSQAQFLNKLKKKAERAVTKAVVGSSSSDNNENPDNASEGGDVQGNSPSSTVPASAAIEKYGKQLFTLQDKEYLVYGEVSLSLKTDGAHVKTVTHKDRDYYLYDNGTRQGPFNKPPVHLLDDWNRSYDAHSQNEDFEEVSGTSYVSAGVFEVDGKSYGKVTTVGTMRHNKKAKKFYALVIKMEPNTNKITTFLYTEKGTRKLPGMATTLIISDNGQTGGVIIPATQYNAKTDQDAYNFVLNDDVYIALADGTTLGPYKYVEASDSYLDNHGNYVQIATSTKNAIYVNGKPVITFTDKDVESYGAFLTNTKGTSGAWFDRGTLYFSDGTKIKNAVQPVTAVEGGKDVIYWVAIHKSNVYLCKKEI</sequence>
<dbReference type="Proteomes" id="UP000282759">
    <property type="component" value="Unassembled WGS sequence"/>
</dbReference>
<feature type="compositionally biased region" description="Polar residues" evidence="1">
    <location>
        <begin position="61"/>
        <end position="70"/>
    </location>
</feature>
<evidence type="ECO:0000313" key="4">
    <source>
        <dbReference type="Proteomes" id="UP000282759"/>
    </source>
</evidence>
<reference evidence="3 4" key="1">
    <citation type="submission" date="2019-01" db="EMBL/GenBank/DDBJ databases">
        <authorList>
            <person name="Chen W.-M."/>
        </authorList>
    </citation>
    <scope>NUCLEOTIDE SEQUENCE [LARGE SCALE GENOMIC DNA]</scope>
    <source>
        <strain evidence="3 4">YBJ-36</strain>
    </source>
</reference>
<evidence type="ECO:0000256" key="1">
    <source>
        <dbReference type="SAM" id="MobiDB-lite"/>
    </source>
</evidence>
<dbReference type="RefSeq" id="WP_127707969.1">
    <property type="nucleotide sequence ID" value="NZ_SACK01000012.1"/>
</dbReference>
<evidence type="ECO:0008006" key="5">
    <source>
        <dbReference type="Google" id="ProtNLM"/>
    </source>
</evidence>
<proteinExistence type="predicted"/>
<protein>
    <recommendedName>
        <fullName evidence="5">WG repeat-containing protein</fullName>
    </recommendedName>
</protein>
<evidence type="ECO:0000256" key="2">
    <source>
        <dbReference type="SAM" id="SignalP"/>
    </source>
</evidence>
<gene>
    <name evidence="3" type="ORF">EOD41_19090</name>
</gene>
<feature type="compositionally biased region" description="Low complexity" evidence="1">
    <location>
        <begin position="42"/>
        <end position="56"/>
    </location>
</feature>
<keyword evidence="4" id="KW-1185">Reference proteome</keyword>